<keyword evidence="2" id="KW-0732">Signal</keyword>
<dbReference type="Pfam" id="PF03572">
    <property type="entry name" value="Peptidase_S41"/>
    <property type="match status" value="1"/>
</dbReference>
<organism evidence="5 6">
    <name type="scientific">Periconia digitata</name>
    <dbReference type="NCBI Taxonomy" id="1303443"/>
    <lineage>
        <taxon>Eukaryota</taxon>
        <taxon>Fungi</taxon>
        <taxon>Dikarya</taxon>
        <taxon>Ascomycota</taxon>
        <taxon>Pezizomycotina</taxon>
        <taxon>Dothideomycetes</taxon>
        <taxon>Pleosporomycetidae</taxon>
        <taxon>Pleosporales</taxon>
        <taxon>Massarineae</taxon>
        <taxon>Periconiaceae</taxon>
        <taxon>Periconia</taxon>
    </lineage>
</organism>
<evidence type="ECO:0000313" key="6">
    <source>
        <dbReference type="Proteomes" id="UP001152607"/>
    </source>
</evidence>
<reference evidence="5" key="1">
    <citation type="submission" date="2023-01" db="EMBL/GenBank/DDBJ databases">
        <authorList>
            <person name="Van Ghelder C."/>
            <person name="Rancurel C."/>
        </authorList>
    </citation>
    <scope>NUCLEOTIDE SEQUENCE</scope>
    <source>
        <strain evidence="5">CNCM I-4278</strain>
    </source>
</reference>
<feature type="chain" id="PRO_5040797226" description="Tail specific protease domain-containing protein" evidence="2">
    <location>
        <begin position="17"/>
        <end position="772"/>
    </location>
</feature>
<dbReference type="SUPFAM" id="SSF52096">
    <property type="entry name" value="ClpP/crotonase"/>
    <property type="match status" value="1"/>
</dbReference>
<dbReference type="OrthoDB" id="27214at2759"/>
<feature type="region of interest" description="Disordered" evidence="1">
    <location>
        <begin position="24"/>
        <end position="43"/>
    </location>
</feature>
<dbReference type="GO" id="GO:0006508">
    <property type="term" value="P:proteolysis"/>
    <property type="evidence" value="ECO:0007669"/>
    <property type="project" value="InterPro"/>
</dbReference>
<dbReference type="PANTHER" id="PTHR37049:SF4">
    <property type="entry name" value="RHODANESE DOMAIN-CONTAINING PROTEIN"/>
    <property type="match status" value="1"/>
</dbReference>
<evidence type="ECO:0000256" key="1">
    <source>
        <dbReference type="SAM" id="MobiDB-lite"/>
    </source>
</evidence>
<dbReference type="PANTHER" id="PTHR37049">
    <property type="entry name" value="PEPTIDASE S41 FAMILY PROTEIN"/>
    <property type="match status" value="1"/>
</dbReference>
<dbReference type="EMBL" id="CAOQHR010000002">
    <property type="protein sequence ID" value="CAI6299286.1"/>
    <property type="molecule type" value="Genomic_DNA"/>
</dbReference>
<evidence type="ECO:0000256" key="2">
    <source>
        <dbReference type="SAM" id="SignalP"/>
    </source>
</evidence>
<dbReference type="Gene3D" id="3.90.226.10">
    <property type="entry name" value="2-enoyl-CoA Hydratase, Chain A, domain 1"/>
    <property type="match status" value="1"/>
</dbReference>
<proteinExistence type="predicted"/>
<dbReference type="Pfam" id="PF23658">
    <property type="entry name" value="PDZ_CPAF_rel"/>
    <property type="match status" value="1"/>
</dbReference>
<dbReference type="Proteomes" id="UP001152607">
    <property type="component" value="Unassembled WGS sequence"/>
</dbReference>
<gene>
    <name evidence="5" type="ORF">PDIGIT_LOCUS2772</name>
</gene>
<name>A0A9W4U5P7_9PLEO</name>
<feature type="region of interest" description="Disordered" evidence="1">
    <location>
        <begin position="712"/>
        <end position="737"/>
    </location>
</feature>
<comment type="caution">
    <text evidence="5">The sequence shown here is derived from an EMBL/GenBank/DDBJ whole genome shotgun (WGS) entry which is preliminary data.</text>
</comment>
<dbReference type="InterPro" id="IPR029045">
    <property type="entry name" value="ClpP/crotonase-like_dom_sf"/>
</dbReference>
<dbReference type="InterPro" id="IPR056186">
    <property type="entry name" value="PDZ_CPAF-rel"/>
</dbReference>
<evidence type="ECO:0000259" key="4">
    <source>
        <dbReference type="Pfam" id="PF23658"/>
    </source>
</evidence>
<evidence type="ECO:0000259" key="3">
    <source>
        <dbReference type="Pfam" id="PF03572"/>
    </source>
</evidence>
<evidence type="ECO:0000313" key="5">
    <source>
        <dbReference type="EMBL" id="CAI6299286.1"/>
    </source>
</evidence>
<feature type="domain" description="Tail specific protease" evidence="3">
    <location>
        <begin position="369"/>
        <end position="448"/>
    </location>
</feature>
<dbReference type="InterPro" id="IPR052766">
    <property type="entry name" value="S41A_metabolite_peptidase"/>
</dbReference>
<accession>A0A9W4U5P7</accession>
<dbReference type="InterPro" id="IPR005151">
    <property type="entry name" value="Tail-specific_protease"/>
</dbReference>
<sequence length="772" mass="83980">MRSTLIISAAIAAVSAQSFSSSRTSSLADDAQPTETQSASGPIDTKVACGTISELIGTTRSSSISVDAELAHACLSSIPIFKDEASQSITSLKQMMQFQSTLSFLKNPPKGYWNEKVDIIAGLEDIEKKVSGNEYAGEYDFETDISSLLVKAHDGHLSFVGAAFGGMFKWRRSRQITLISASQDGKEVPKVYVVHDFNHTSDANIARSAVKSIDGKEPLEFLRQEGELSSYHDPDTQYNAMFYMQPAENYGYFANPRFYPGKDTKIEFENGTSNTYPNTASIQDPDNWGSIQNGEDAYDEFIIPKFDLGIKKKRTDLDSIPHQLQNPREPELTRRFLPSGYPKEVVVQHSAEDVPLAGVFIDGPEGTGKVGVLVIQTFNTETAESAREFQTIVQDYIAAAQSQKVTKHIIDVRTNGGGKILLGYDTYLQFFPSKKPQLMSRFRGHKASELFGEKISSLPRMTDENGELYTSPFNYHSYLNKDNEAFTSWSNMYPPNKHNDDSFTDLLRYNLSDPFTTSSDRFSVGVEMTGFGSRSNFTTDPFSADDIYILSDGICASTCSLFIELMSQQATVRTLAVGGRPQSGPMQSVGGTKGSLVLQESYLMAVSAYIIAAYGSTDPNAKSWLDFLPQPFAIATADASVNFQDNIRKGLEKDGVATQFMNDTANCRFYFEPSMYVDPAKVWSKASKVAFGNKGQLDEAACVPGSFTKRVQAGGSGASSSGDGEGGGEGGDDKDSAAAPPAILGSLKPVWVAAGVSVVVFLMSSDVFAGMG</sequence>
<dbReference type="AlphaFoldDB" id="A0A9W4U5P7"/>
<dbReference type="GO" id="GO:0008236">
    <property type="term" value="F:serine-type peptidase activity"/>
    <property type="evidence" value="ECO:0007669"/>
    <property type="project" value="InterPro"/>
</dbReference>
<protein>
    <recommendedName>
        <fullName evidence="7">Tail specific protease domain-containing protein</fullName>
    </recommendedName>
</protein>
<feature type="signal peptide" evidence="2">
    <location>
        <begin position="1"/>
        <end position="16"/>
    </location>
</feature>
<keyword evidence="6" id="KW-1185">Reference proteome</keyword>
<evidence type="ECO:0008006" key="7">
    <source>
        <dbReference type="Google" id="ProtNLM"/>
    </source>
</evidence>
<feature type="domain" description="CPAF-like PDZ" evidence="4">
    <location>
        <begin position="173"/>
        <end position="285"/>
    </location>
</feature>